<accession>Q3BD95</accession>
<dbReference type="InterPro" id="IPR000574">
    <property type="entry name" value="Tymo_coat"/>
</dbReference>
<evidence type="ECO:0000256" key="2">
    <source>
        <dbReference type="ARBA" id="ARBA00018091"/>
    </source>
</evidence>
<feature type="domain" description="Tymovirus coat protein" evidence="10">
    <location>
        <begin position="12"/>
        <end position="185"/>
    </location>
</feature>
<dbReference type="GeneID" id="7042945"/>
<keyword evidence="12" id="KW-1185">Reference proteome</keyword>
<evidence type="ECO:0000256" key="5">
    <source>
        <dbReference type="ARBA" id="ARBA00023060"/>
    </source>
</evidence>
<feature type="region of interest" description="Disordered" evidence="9">
    <location>
        <begin position="1"/>
        <end position="24"/>
    </location>
</feature>
<dbReference type="EMBL" id="AY751779">
    <property type="protein sequence ID" value="AAW88527.1"/>
    <property type="molecule type" value="Genomic_RNA"/>
</dbReference>
<keyword evidence="3 11" id="KW-0167">Capsid protein</keyword>
<dbReference type="Pfam" id="PF00983">
    <property type="entry name" value="Tymo_coat"/>
    <property type="match status" value="1"/>
</dbReference>
<protein>
    <recommendedName>
        <fullName evidence="2">Capsid protein</fullName>
    </recommendedName>
    <alternativeName>
        <fullName evidence="6">Coat protein</fullName>
    </alternativeName>
    <alternativeName>
        <fullName evidence="7">Virion protein</fullName>
    </alternativeName>
</protein>
<proteinExistence type="inferred from homology"/>
<evidence type="ECO:0000313" key="11">
    <source>
        <dbReference type="EMBL" id="AAW88527.1"/>
    </source>
</evidence>
<evidence type="ECO:0000259" key="10">
    <source>
        <dbReference type="Pfam" id="PF00983"/>
    </source>
</evidence>
<dbReference type="GO" id="GO:0039617">
    <property type="term" value="C:T=3 icosahedral viral capsid"/>
    <property type="evidence" value="ECO:0007669"/>
    <property type="project" value="UniProtKB-KW"/>
</dbReference>
<keyword evidence="4" id="KW-0946">Virion</keyword>
<organism evidence="11 12">
    <name type="scientific">Plantago mottle virus</name>
    <dbReference type="NCBI Taxonomy" id="312274"/>
    <lineage>
        <taxon>Viruses</taxon>
        <taxon>Riboviria</taxon>
        <taxon>Orthornavirae</taxon>
        <taxon>Kitrinoviricota</taxon>
        <taxon>Alsuviricetes</taxon>
        <taxon>Tymovirales</taxon>
        <taxon>Tymoviridae</taxon>
        <taxon>Tymovirus</taxon>
        <taxon>Tymovirus plantagonis</taxon>
    </lineage>
</organism>
<evidence type="ECO:0000256" key="6">
    <source>
        <dbReference type="ARBA" id="ARBA00031336"/>
    </source>
</evidence>
<name>Q3BD95_9VIRU</name>
<evidence type="ECO:0000256" key="7">
    <source>
        <dbReference type="ARBA" id="ARBA00032595"/>
    </source>
</evidence>
<dbReference type="SUPFAM" id="SSF88633">
    <property type="entry name" value="Positive stranded ssRNA viruses"/>
    <property type="match status" value="1"/>
</dbReference>
<evidence type="ECO:0000256" key="9">
    <source>
        <dbReference type="SAM" id="MobiDB-lite"/>
    </source>
</evidence>
<evidence type="ECO:0000256" key="4">
    <source>
        <dbReference type="ARBA" id="ARBA00022844"/>
    </source>
</evidence>
<evidence type="ECO:0000256" key="3">
    <source>
        <dbReference type="ARBA" id="ARBA00022561"/>
    </source>
</evidence>
<dbReference type="GO" id="GO:0005198">
    <property type="term" value="F:structural molecule activity"/>
    <property type="evidence" value="ECO:0007669"/>
    <property type="project" value="InterPro"/>
</dbReference>
<dbReference type="Gene3D" id="2.60.120.20">
    <property type="match status" value="1"/>
</dbReference>
<evidence type="ECO:0000313" key="12">
    <source>
        <dbReference type="Proteomes" id="UP000207758"/>
    </source>
</evidence>
<dbReference type="RefSeq" id="YP_002308446.1">
    <property type="nucleotide sequence ID" value="NC_011539.1"/>
</dbReference>
<evidence type="ECO:0000256" key="8">
    <source>
        <dbReference type="ARBA" id="ARBA00046323"/>
    </source>
</evidence>
<dbReference type="KEGG" id="vg:7042945"/>
<comment type="similarity">
    <text evidence="8">Belongs to the tymoviruses capsid protein family.</text>
</comment>
<dbReference type="InterPro" id="IPR029053">
    <property type="entry name" value="Viral_coat"/>
</dbReference>
<reference evidence="11 12" key="1">
    <citation type="journal article" date="2005" name="Arch. Virol.">
        <title>Molecular characterization of isolates of anagyris vein yellowing virus, plantago mottle virus and scrophularia mottle virus -- comparison of various approaches for tymovirus classification.</title>
        <authorList>
            <person name="Koenig R."/>
            <person name="Pleij C.W."/>
            <person name="Lesemann D.E."/>
            <person name="Loss S."/>
            <person name="Vetten H.J."/>
        </authorList>
    </citation>
    <scope>NUCLEOTIDE SEQUENCE [LARGE SCALE GENOMIC DNA]</scope>
</reference>
<dbReference type="OrthoDB" id="15633at10239"/>
<dbReference type="Proteomes" id="UP000207758">
    <property type="component" value="Segment"/>
</dbReference>
<evidence type="ECO:0000256" key="1">
    <source>
        <dbReference type="ARBA" id="ARBA00004328"/>
    </source>
</evidence>
<sequence length="191" mass="19984">MEETKPIKVKQPSIPAPGTHLAPNEGPQSSAIVLPFQLTATDLGVAEVSLQVTLSSDAALANIISSFRHATLIECEAVLFPNMTSASNPTHCDIVWVPANSTAAPKTILQTYGGARFTLGGSITASQIITVPLPMNSVNPIIKDSVLYLDSPRLLVHSPAPTSAKTVPSGSLVLRGKVRLSSPLLQPSQSS</sequence>
<keyword evidence="5" id="KW-1142">T=3 icosahedral capsid protein</keyword>
<comment type="subcellular location">
    <subcellularLocation>
        <location evidence="1">Virion</location>
    </subcellularLocation>
</comment>